<organism evidence="2 3">
    <name type="scientific">Lactuca saligna</name>
    <name type="common">Willowleaf lettuce</name>
    <dbReference type="NCBI Taxonomy" id="75948"/>
    <lineage>
        <taxon>Eukaryota</taxon>
        <taxon>Viridiplantae</taxon>
        <taxon>Streptophyta</taxon>
        <taxon>Embryophyta</taxon>
        <taxon>Tracheophyta</taxon>
        <taxon>Spermatophyta</taxon>
        <taxon>Magnoliopsida</taxon>
        <taxon>eudicotyledons</taxon>
        <taxon>Gunneridae</taxon>
        <taxon>Pentapetalae</taxon>
        <taxon>asterids</taxon>
        <taxon>campanulids</taxon>
        <taxon>Asterales</taxon>
        <taxon>Asteraceae</taxon>
        <taxon>Cichorioideae</taxon>
        <taxon>Cichorieae</taxon>
        <taxon>Lactucinae</taxon>
        <taxon>Lactuca</taxon>
    </lineage>
</organism>
<feature type="region of interest" description="Disordered" evidence="1">
    <location>
        <begin position="73"/>
        <end position="115"/>
    </location>
</feature>
<dbReference type="AlphaFoldDB" id="A0AA36EPQ1"/>
<keyword evidence="3" id="KW-1185">Reference proteome</keyword>
<proteinExistence type="predicted"/>
<dbReference type="EMBL" id="OX465085">
    <property type="protein sequence ID" value="CAI9303717.1"/>
    <property type="molecule type" value="Genomic_DNA"/>
</dbReference>
<feature type="region of interest" description="Disordered" evidence="1">
    <location>
        <begin position="145"/>
        <end position="166"/>
    </location>
</feature>
<evidence type="ECO:0000313" key="3">
    <source>
        <dbReference type="Proteomes" id="UP001177003"/>
    </source>
</evidence>
<reference evidence="2" key="1">
    <citation type="submission" date="2023-04" db="EMBL/GenBank/DDBJ databases">
        <authorList>
            <person name="Vijverberg K."/>
            <person name="Xiong W."/>
            <person name="Schranz E."/>
        </authorList>
    </citation>
    <scope>NUCLEOTIDE SEQUENCE</scope>
</reference>
<feature type="compositionally biased region" description="Basic and acidic residues" evidence="1">
    <location>
        <begin position="98"/>
        <end position="111"/>
    </location>
</feature>
<gene>
    <name evidence="2" type="ORF">LSALG_LOCUS42137</name>
</gene>
<accession>A0AA36EPQ1</accession>
<evidence type="ECO:0000313" key="2">
    <source>
        <dbReference type="EMBL" id="CAI9303717.1"/>
    </source>
</evidence>
<name>A0AA36EPQ1_LACSI</name>
<sequence>MRNKARNPIVSKRKLPEDGGATAEKCSNKVLIHKSRKRKRDVLSRLTTSLLQKETSVDLRMAQPVYGTKITKQRNAYQEAREPLWPTIDGRTMPSQRVIRDSKSESTRTCDDLDDTPSDIVKSKINRCARNREWYSHQAAWRHSPRLQHALGKKEGKVHAPLEHER</sequence>
<feature type="compositionally biased region" description="Basic and acidic residues" evidence="1">
    <location>
        <begin position="152"/>
        <end position="166"/>
    </location>
</feature>
<evidence type="ECO:0000256" key="1">
    <source>
        <dbReference type="SAM" id="MobiDB-lite"/>
    </source>
</evidence>
<protein>
    <submittedName>
        <fullName evidence="2">Uncharacterized protein</fullName>
    </submittedName>
</protein>
<dbReference type="Proteomes" id="UP001177003">
    <property type="component" value="Chromosome 9"/>
</dbReference>
<feature type="region of interest" description="Disordered" evidence="1">
    <location>
        <begin position="1"/>
        <end position="23"/>
    </location>
</feature>